<dbReference type="EMBL" id="JH006703">
    <property type="protein sequence ID" value="EGW14922.1"/>
    <property type="molecule type" value="Genomic_DNA"/>
</dbReference>
<gene>
    <name evidence="1" type="ORF">I79_025577</name>
</gene>
<evidence type="ECO:0000313" key="2">
    <source>
        <dbReference type="Proteomes" id="UP000001075"/>
    </source>
</evidence>
<organism evidence="1 2">
    <name type="scientific">Cricetulus griseus</name>
    <name type="common">Chinese hamster</name>
    <name type="synonym">Cricetulus barabensis griseus</name>
    <dbReference type="NCBI Taxonomy" id="10029"/>
    <lineage>
        <taxon>Eukaryota</taxon>
        <taxon>Metazoa</taxon>
        <taxon>Chordata</taxon>
        <taxon>Craniata</taxon>
        <taxon>Vertebrata</taxon>
        <taxon>Euteleostomi</taxon>
        <taxon>Mammalia</taxon>
        <taxon>Eutheria</taxon>
        <taxon>Euarchontoglires</taxon>
        <taxon>Glires</taxon>
        <taxon>Rodentia</taxon>
        <taxon>Myomorpha</taxon>
        <taxon>Muroidea</taxon>
        <taxon>Cricetidae</taxon>
        <taxon>Cricetinae</taxon>
        <taxon>Cricetulus</taxon>
    </lineage>
</organism>
<reference evidence="2" key="1">
    <citation type="journal article" date="2011" name="Nat. Biotechnol.">
        <title>The genomic sequence of the Chinese hamster ovary (CHO)-K1 cell line.</title>
        <authorList>
            <person name="Xu X."/>
            <person name="Nagarajan H."/>
            <person name="Lewis N.E."/>
            <person name="Pan S."/>
            <person name="Cai Z."/>
            <person name="Liu X."/>
            <person name="Chen W."/>
            <person name="Xie M."/>
            <person name="Wang W."/>
            <person name="Hammond S."/>
            <person name="Andersen M.R."/>
            <person name="Neff N."/>
            <person name="Passarelli B."/>
            <person name="Koh W."/>
            <person name="Fan H.C."/>
            <person name="Wang J."/>
            <person name="Gui Y."/>
            <person name="Lee K.H."/>
            <person name="Betenbaugh M.J."/>
            <person name="Quake S.R."/>
            <person name="Famili I."/>
            <person name="Palsson B.O."/>
            <person name="Wang J."/>
        </authorList>
    </citation>
    <scope>NUCLEOTIDE SEQUENCE [LARGE SCALE GENOMIC DNA]</scope>
    <source>
        <strain evidence="2">CHO K1 cell line</strain>
    </source>
</reference>
<dbReference type="Proteomes" id="UP000001075">
    <property type="component" value="Unassembled WGS sequence"/>
</dbReference>
<sequence>MQLGTTDCCCPVCTDSPRQAPSASVHTGYAVLCWPGHCLPQSPVNFTVLCYGLRIHS</sequence>
<protein>
    <submittedName>
        <fullName evidence="1">Uncharacterized protein</fullName>
    </submittedName>
</protein>
<proteinExistence type="predicted"/>
<evidence type="ECO:0000313" key="1">
    <source>
        <dbReference type="EMBL" id="EGW14922.1"/>
    </source>
</evidence>
<dbReference type="InParanoid" id="G3INP6"/>
<dbReference type="AlphaFoldDB" id="G3INP6"/>
<name>G3INP6_CRIGR</name>
<accession>G3INP6</accession>